<gene>
    <name evidence="3" type="ORF">ACFQDH_02920</name>
</gene>
<evidence type="ECO:0000256" key="1">
    <source>
        <dbReference type="PIRNR" id="PIRNR006221"/>
    </source>
</evidence>
<reference evidence="4" key="1">
    <citation type="journal article" date="2019" name="Int. J. Syst. Evol. Microbiol.">
        <title>The Global Catalogue of Microorganisms (GCM) 10K type strain sequencing project: providing services to taxonomists for standard genome sequencing and annotation.</title>
        <authorList>
            <consortium name="The Broad Institute Genomics Platform"/>
            <consortium name="The Broad Institute Genome Sequencing Center for Infectious Disease"/>
            <person name="Wu L."/>
            <person name="Ma J."/>
        </authorList>
    </citation>
    <scope>NUCLEOTIDE SEQUENCE [LARGE SCALE GENOMIC DNA]</scope>
    <source>
        <strain evidence="4">CCUG 58127</strain>
    </source>
</reference>
<dbReference type="InterPro" id="IPR011009">
    <property type="entry name" value="Kinase-like_dom_sf"/>
</dbReference>
<dbReference type="Proteomes" id="UP001596298">
    <property type="component" value="Unassembled WGS sequence"/>
</dbReference>
<sequence>MSLVKHAASARAAEWEAAGLDWLRVEDGAAVVDVVAVDGNNLVLQQLSPIQPSVSDAEDFGRALAATHAAGAAGYGAGPDEWSGDGFQGPADDLLPLPLVPYDSWGAMYADVRLAPLLEQLAQLAGSSAALSSREARAAYRRVPEERSQAGRVPEERSGGGVSRPAEPLLKRLHDGEFDESCTAPARLHGDLWSGNVLWTADGAVLIDPAAHGGHPESDLAALALFGAPHLERILASYNEIAPLADGWRDRIPLMQLHLMLLHAVLFGGGYVEQAEHILRRYR</sequence>
<dbReference type="Gene3D" id="1.20.1270.240">
    <property type="match status" value="1"/>
</dbReference>
<comment type="similarity">
    <text evidence="1">Belongs to the fructosamine kinase family.</text>
</comment>
<evidence type="ECO:0000313" key="3">
    <source>
        <dbReference type="EMBL" id="MFC6704251.1"/>
    </source>
</evidence>
<keyword evidence="1" id="KW-0808">Transferase</keyword>
<protein>
    <submittedName>
        <fullName evidence="3">Fructosamine kinase family protein</fullName>
    </submittedName>
</protein>
<dbReference type="SUPFAM" id="SSF56112">
    <property type="entry name" value="Protein kinase-like (PK-like)"/>
    <property type="match status" value="1"/>
</dbReference>
<proteinExistence type="inferred from homology"/>
<name>A0ABW2ABU4_9MICO</name>
<dbReference type="PANTHER" id="PTHR12149:SF8">
    <property type="entry name" value="PROTEIN-RIBULOSAMINE 3-KINASE"/>
    <property type="match status" value="1"/>
</dbReference>
<evidence type="ECO:0000313" key="4">
    <source>
        <dbReference type="Proteomes" id="UP001596298"/>
    </source>
</evidence>
<dbReference type="EMBL" id="JBHSWH010000001">
    <property type="protein sequence ID" value="MFC6704251.1"/>
    <property type="molecule type" value="Genomic_DNA"/>
</dbReference>
<keyword evidence="4" id="KW-1185">Reference proteome</keyword>
<evidence type="ECO:0000256" key="2">
    <source>
        <dbReference type="SAM" id="MobiDB-lite"/>
    </source>
</evidence>
<feature type="region of interest" description="Disordered" evidence="2">
    <location>
        <begin position="141"/>
        <end position="167"/>
    </location>
</feature>
<dbReference type="PANTHER" id="PTHR12149">
    <property type="entry name" value="FRUCTOSAMINE 3 KINASE-RELATED PROTEIN"/>
    <property type="match status" value="1"/>
</dbReference>
<dbReference type="PIRSF" id="PIRSF006221">
    <property type="entry name" value="Ketosamine-3-kinase"/>
    <property type="match status" value="1"/>
</dbReference>
<dbReference type="Gene3D" id="1.10.510.10">
    <property type="entry name" value="Transferase(Phosphotransferase) domain 1"/>
    <property type="match status" value="1"/>
</dbReference>
<dbReference type="RefSeq" id="WP_382398307.1">
    <property type="nucleotide sequence ID" value="NZ_JBHSWH010000001.1"/>
</dbReference>
<accession>A0ABW2ABU4</accession>
<dbReference type="Pfam" id="PF03881">
    <property type="entry name" value="Fructosamin_kin"/>
    <property type="match status" value="1"/>
</dbReference>
<dbReference type="InterPro" id="IPR016477">
    <property type="entry name" value="Fructo-/Ketosamine-3-kinase"/>
</dbReference>
<dbReference type="Gene3D" id="3.30.200.20">
    <property type="entry name" value="Phosphorylase Kinase, domain 1"/>
    <property type="match status" value="1"/>
</dbReference>
<feature type="compositionally biased region" description="Basic and acidic residues" evidence="2">
    <location>
        <begin position="141"/>
        <end position="158"/>
    </location>
</feature>
<comment type="caution">
    <text evidence="3">The sequence shown here is derived from an EMBL/GenBank/DDBJ whole genome shotgun (WGS) entry which is preliminary data.</text>
</comment>
<organism evidence="3 4">
    <name type="scientific">Flexivirga alba</name>
    <dbReference type="NCBI Taxonomy" id="702742"/>
    <lineage>
        <taxon>Bacteria</taxon>
        <taxon>Bacillati</taxon>
        <taxon>Actinomycetota</taxon>
        <taxon>Actinomycetes</taxon>
        <taxon>Micrococcales</taxon>
        <taxon>Dermacoccaceae</taxon>
        <taxon>Flexivirga</taxon>
    </lineage>
</organism>
<keyword evidence="1 3" id="KW-0418">Kinase</keyword>
<dbReference type="GO" id="GO:0016301">
    <property type="term" value="F:kinase activity"/>
    <property type="evidence" value="ECO:0007669"/>
    <property type="project" value="UniProtKB-KW"/>
</dbReference>